<dbReference type="InterPro" id="IPR020556">
    <property type="entry name" value="Amidase_CS"/>
</dbReference>
<keyword evidence="10" id="KW-0808">Transferase</keyword>
<evidence type="ECO:0000256" key="3">
    <source>
        <dbReference type="ARBA" id="ARBA00022741"/>
    </source>
</evidence>
<dbReference type="Proteomes" id="UP000030012">
    <property type="component" value="Unassembled WGS sequence"/>
</dbReference>
<dbReference type="InterPro" id="IPR036928">
    <property type="entry name" value="AS_sf"/>
</dbReference>
<dbReference type="InterPro" id="IPR004412">
    <property type="entry name" value="GatA"/>
</dbReference>
<dbReference type="GO" id="GO:0006412">
    <property type="term" value="P:translation"/>
    <property type="evidence" value="ECO:0007669"/>
    <property type="project" value="UniProtKB-UniRule"/>
</dbReference>
<dbReference type="InterPro" id="IPR023631">
    <property type="entry name" value="Amidase_dom"/>
</dbReference>
<organism evidence="10 11">
    <name type="scientific">Clostridium novyi A str. 4552</name>
    <dbReference type="NCBI Taxonomy" id="1444289"/>
    <lineage>
        <taxon>Bacteria</taxon>
        <taxon>Bacillati</taxon>
        <taxon>Bacillota</taxon>
        <taxon>Clostridia</taxon>
        <taxon>Eubacteriales</taxon>
        <taxon>Clostridiaceae</taxon>
        <taxon>Clostridium</taxon>
    </lineage>
</organism>
<dbReference type="OrthoDB" id="9811471at2"/>
<gene>
    <name evidence="8 10" type="primary">gatA</name>
    <name evidence="10" type="ORF">Z968_07680</name>
</gene>
<reference evidence="10 11" key="1">
    <citation type="submission" date="2014-01" db="EMBL/GenBank/DDBJ databases">
        <title>Plasmidome dynamics in the species complex Clostridium novyi sensu lato converts strains of independent lineages into distinctly different pathogens.</title>
        <authorList>
            <person name="Skarin H."/>
            <person name="Segerman B."/>
        </authorList>
    </citation>
    <scope>NUCLEOTIDE SEQUENCE [LARGE SCALE GENOMIC DNA]</scope>
    <source>
        <strain evidence="10 11">4552</strain>
    </source>
</reference>
<feature type="active site" description="Acyl-ester intermediate" evidence="8">
    <location>
        <position position="178"/>
    </location>
</feature>
<dbReference type="Pfam" id="PF01425">
    <property type="entry name" value="Amidase"/>
    <property type="match status" value="1"/>
</dbReference>
<evidence type="ECO:0000256" key="2">
    <source>
        <dbReference type="ARBA" id="ARBA00022598"/>
    </source>
</evidence>
<evidence type="ECO:0000256" key="1">
    <source>
        <dbReference type="ARBA" id="ARBA00008069"/>
    </source>
</evidence>
<comment type="subunit">
    <text evidence="8">Heterotrimer of A, B and C subunits.</text>
</comment>
<proteinExistence type="inferred from homology"/>
<evidence type="ECO:0000256" key="7">
    <source>
        <dbReference type="ARBA" id="ARBA00047407"/>
    </source>
</evidence>
<dbReference type="PANTHER" id="PTHR11895:SF151">
    <property type="entry name" value="GLUTAMYL-TRNA(GLN) AMIDOTRANSFERASE SUBUNIT A"/>
    <property type="match status" value="1"/>
</dbReference>
<dbReference type="HAMAP" id="MF_00120">
    <property type="entry name" value="GatA"/>
    <property type="match status" value="1"/>
</dbReference>
<comment type="function">
    <text evidence="6 8">Allows the formation of correctly charged Gln-tRNA(Gln) through the transamidation of misacylated Glu-tRNA(Gln) in organisms which lack glutaminyl-tRNA synthetase. The reaction takes place in the presence of glutamine and ATP through an activated gamma-phospho-Glu-tRNA(Gln).</text>
</comment>
<protein>
    <recommendedName>
        <fullName evidence="8">Glutamyl-tRNA(Gln) amidotransferase subunit A</fullName>
        <shortName evidence="8">Glu-ADT subunit A</shortName>
        <ecNumber evidence="8">6.3.5.7</ecNumber>
    </recommendedName>
</protein>
<sequence>MELFNKTAHELIDMIKSKEVKVEEVVKSYVDRTEYIDEKIGAYLYLAKESALKEAKLLDKKIEKGELLKGLWGVPVGIKDNISVSGMQNTCASKILENYISPYDATVISRLKENNGIILGKLNMDEFAMGSSNENSAFKVVKNPWNLERIPGGSSGGSAAAVASREIPLSLGTETGGSVRQPAALCGVVGLKPTYGRISRYGVTSFASTLDQVGTIGKDVTDCAILTEIISGFDKKDSTSSRKIVPSYEKNLHKDLTGIKIGVPEEFFKENLDDGVRKQIEDAIKILEENGAKIKTCSLPLSEYSLSAYYIISSAEASSNLGRMDGIRYGRRIKTLGKDEDIYIKSRSEGFGEEVKRRIMLGTYVLSKGYYEEYYEKALKVRSLIKDDFKRVLSKVDAIITPTSQVTAFKFRERMNDVLSMYSSDAYTVPASIVGLPAISIPCGFSKGLPVGFQLIGDYFREDLLFNIGYSYEQSTYFHKMMPKL</sequence>
<comment type="caution">
    <text evidence="10">The sequence shown here is derived from an EMBL/GenBank/DDBJ whole genome shotgun (WGS) entry which is preliminary data.</text>
</comment>
<comment type="catalytic activity">
    <reaction evidence="7 8">
        <text>L-glutamyl-tRNA(Gln) + L-glutamine + ATP + H2O = L-glutaminyl-tRNA(Gln) + L-glutamate + ADP + phosphate + H(+)</text>
        <dbReference type="Rhea" id="RHEA:17521"/>
        <dbReference type="Rhea" id="RHEA-COMP:9681"/>
        <dbReference type="Rhea" id="RHEA-COMP:9684"/>
        <dbReference type="ChEBI" id="CHEBI:15377"/>
        <dbReference type="ChEBI" id="CHEBI:15378"/>
        <dbReference type="ChEBI" id="CHEBI:29985"/>
        <dbReference type="ChEBI" id="CHEBI:30616"/>
        <dbReference type="ChEBI" id="CHEBI:43474"/>
        <dbReference type="ChEBI" id="CHEBI:58359"/>
        <dbReference type="ChEBI" id="CHEBI:78520"/>
        <dbReference type="ChEBI" id="CHEBI:78521"/>
        <dbReference type="ChEBI" id="CHEBI:456216"/>
        <dbReference type="EC" id="6.3.5.7"/>
    </reaction>
</comment>
<dbReference type="NCBIfam" id="TIGR00132">
    <property type="entry name" value="gatA"/>
    <property type="match status" value="1"/>
</dbReference>
<dbReference type="AlphaFoldDB" id="A0A0A0I6K9"/>
<dbReference type="PROSITE" id="PS00571">
    <property type="entry name" value="AMIDASES"/>
    <property type="match status" value="1"/>
</dbReference>
<evidence type="ECO:0000313" key="11">
    <source>
        <dbReference type="Proteomes" id="UP000030012"/>
    </source>
</evidence>
<keyword evidence="2 8" id="KW-0436">Ligase</keyword>
<dbReference type="EMBL" id="JENJ01000029">
    <property type="protein sequence ID" value="KGM95956.1"/>
    <property type="molecule type" value="Genomic_DNA"/>
</dbReference>
<evidence type="ECO:0000259" key="9">
    <source>
        <dbReference type="Pfam" id="PF01425"/>
    </source>
</evidence>
<evidence type="ECO:0000256" key="5">
    <source>
        <dbReference type="ARBA" id="ARBA00022917"/>
    </source>
</evidence>
<evidence type="ECO:0000313" key="10">
    <source>
        <dbReference type="EMBL" id="KGM95956.1"/>
    </source>
</evidence>
<evidence type="ECO:0000256" key="4">
    <source>
        <dbReference type="ARBA" id="ARBA00022840"/>
    </source>
</evidence>
<dbReference type="PANTHER" id="PTHR11895">
    <property type="entry name" value="TRANSAMIDASE"/>
    <property type="match status" value="1"/>
</dbReference>
<feature type="active site" description="Charge relay system" evidence="8">
    <location>
        <position position="79"/>
    </location>
</feature>
<keyword evidence="5 8" id="KW-0648">Protein biosynthesis</keyword>
<dbReference type="EC" id="6.3.5.7" evidence="8"/>
<dbReference type="GO" id="GO:0016740">
    <property type="term" value="F:transferase activity"/>
    <property type="evidence" value="ECO:0007669"/>
    <property type="project" value="UniProtKB-KW"/>
</dbReference>
<accession>A0A0A0I6K9</accession>
<dbReference type="GO" id="GO:0005524">
    <property type="term" value="F:ATP binding"/>
    <property type="evidence" value="ECO:0007669"/>
    <property type="project" value="UniProtKB-KW"/>
</dbReference>
<comment type="similarity">
    <text evidence="1 8">Belongs to the amidase family. GatA subfamily.</text>
</comment>
<evidence type="ECO:0000256" key="8">
    <source>
        <dbReference type="HAMAP-Rule" id="MF_00120"/>
    </source>
</evidence>
<dbReference type="SUPFAM" id="SSF75304">
    <property type="entry name" value="Amidase signature (AS) enzymes"/>
    <property type="match status" value="1"/>
</dbReference>
<feature type="domain" description="Amidase" evidence="9">
    <location>
        <begin position="24"/>
        <end position="465"/>
    </location>
</feature>
<keyword evidence="4 8" id="KW-0067">ATP-binding</keyword>
<name>A0A0A0I6K9_CLONO</name>
<evidence type="ECO:0000256" key="6">
    <source>
        <dbReference type="ARBA" id="ARBA00025295"/>
    </source>
</evidence>
<dbReference type="RefSeq" id="WP_039255346.1">
    <property type="nucleotide sequence ID" value="NZ_JENJ01000029.1"/>
</dbReference>
<dbReference type="GO" id="GO:0030956">
    <property type="term" value="C:glutamyl-tRNA(Gln) amidotransferase complex"/>
    <property type="evidence" value="ECO:0007669"/>
    <property type="project" value="InterPro"/>
</dbReference>
<dbReference type="GO" id="GO:0050567">
    <property type="term" value="F:glutaminyl-tRNA synthase (glutamine-hydrolyzing) activity"/>
    <property type="evidence" value="ECO:0007669"/>
    <property type="project" value="UniProtKB-UniRule"/>
</dbReference>
<dbReference type="InterPro" id="IPR000120">
    <property type="entry name" value="Amidase"/>
</dbReference>
<feature type="active site" description="Charge relay system" evidence="8">
    <location>
        <position position="154"/>
    </location>
</feature>
<keyword evidence="3 8" id="KW-0547">Nucleotide-binding</keyword>
<dbReference type="Gene3D" id="3.90.1300.10">
    <property type="entry name" value="Amidase signature (AS) domain"/>
    <property type="match status" value="1"/>
</dbReference>